<dbReference type="Proteomes" id="UP000807370">
    <property type="component" value="Unassembled WGS sequence"/>
</dbReference>
<evidence type="ECO:0000256" key="5">
    <source>
        <dbReference type="SAM" id="MobiDB-lite"/>
    </source>
</evidence>
<dbReference type="EMBL" id="JACCHP010000010">
    <property type="protein sequence ID" value="MBH5399311.1"/>
    <property type="molecule type" value="Genomic_DNA"/>
</dbReference>
<sequence length="507" mass="55009">MDRSFVVAQISDLHLDGSGRLLPAIETLRGAICEKMAAAANVPDRILLITGDLVDDPTPRALDEALAAIASFRQTGLFTDIQAVAGNHDVKRPSQRAGRHDAYDYLHLPRTAKSVYYRQAGLDLVLLDSNRASLKARASGKIDESAYKAMVADSARLSAELAGSIGSAGRAGYAEPVDNLVRVLALHHHPLPQATGEGKRFLGMPDEPLMYLAAPATFLEAATSLNVDLVLHGHRHVEGLTRYSIPDPRATSSERGESFWRTIYVLSCPSSTGQAGDDAGFNLVHFGPVSHGGRTEHRFAITRYTRLRNDAVFRPLDSNLPGGVIRLPAGRDFSRDPAVQSAIEAASSGALKRDQVAAIVRRLFMRDSFYDDAEPNWANALYTYVVSAHAWAELERKAARSGPGFDSDALAAVRTLLGQLIEQSADVLGIDRAQLDELYGTGLISCNDFLRQVPRLPCDGVDVRRRARQRLQLLRELGQQVQALGLDLGLGGQAPPQQPPAREEHVG</sequence>
<keyword evidence="1" id="KW-0479">Metal-binding</keyword>
<name>A0ABS0PQN8_9BRAD</name>
<proteinExistence type="inferred from homology"/>
<comment type="caution">
    <text evidence="7">The sequence shown here is derived from an EMBL/GenBank/DDBJ whole genome shotgun (WGS) entry which is preliminary data.</text>
</comment>
<accession>A0ABS0PQN8</accession>
<keyword evidence="3" id="KW-0408">Iron</keyword>
<dbReference type="Gene3D" id="3.60.21.10">
    <property type="match status" value="1"/>
</dbReference>
<evidence type="ECO:0000256" key="4">
    <source>
        <dbReference type="ARBA" id="ARBA00025742"/>
    </source>
</evidence>
<keyword evidence="2" id="KW-0378">Hydrolase</keyword>
<comment type="similarity">
    <text evidence="4">Belongs to the cyclic nucleotide phosphodiesterase class-III family.</text>
</comment>
<dbReference type="Pfam" id="PF00149">
    <property type="entry name" value="Metallophos"/>
    <property type="match status" value="1"/>
</dbReference>
<gene>
    <name evidence="7" type="ORF">HZZ13_16210</name>
</gene>
<evidence type="ECO:0000256" key="3">
    <source>
        <dbReference type="ARBA" id="ARBA00023004"/>
    </source>
</evidence>
<keyword evidence="8" id="KW-1185">Reference proteome</keyword>
<protein>
    <submittedName>
        <fullName evidence="7">Metallophosphoesterase</fullName>
    </submittedName>
</protein>
<evidence type="ECO:0000313" key="8">
    <source>
        <dbReference type="Proteomes" id="UP000807370"/>
    </source>
</evidence>
<reference evidence="7 8" key="1">
    <citation type="submission" date="2020-07" db="EMBL/GenBank/DDBJ databases">
        <title>Bradyrhizobium diversity isolated from nodules of indigenous legumes of Western Australia.</title>
        <authorList>
            <person name="Klepa M.S."/>
        </authorList>
    </citation>
    <scope>NUCLEOTIDE SEQUENCE [LARGE SCALE GENOMIC DNA]</scope>
    <source>
        <strain evidence="7 8">CNPSo 4010</strain>
    </source>
</reference>
<dbReference type="PANTHER" id="PTHR42988:SF2">
    <property type="entry name" value="CYCLIC NUCLEOTIDE PHOSPHODIESTERASE CBUA0032-RELATED"/>
    <property type="match status" value="1"/>
</dbReference>
<dbReference type="InterPro" id="IPR029052">
    <property type="entry name" value="Metallo-depent_PP-like"/>
</dbReference>
<evidence type="ECO:0000259" key="6">
    <source>
        <dbReference type="Pfam" id="PF00149"/>
    </source>
</evidence>
<dbReference type="RefSeq" id="WP_197960563.1">
    <property type="nucleotide sequence ID" value="NZ_JACCHP010000010.1"/>
</dbReference>
<dbReference type="SUPFAM" id="SSF56300">
    <property type="entry name" value="Metallo-dependent phosphatases"/>
    <property type="match status" value="1"/>
</dbReference>
<dbReference type="InterPro" id="IPR004843">
    <property type="entry name" value="Calcineurin-like_PHP"/>
</dbReference>
<dbReference type="InterPro" id="IPR050884">
    <property type="entry name" value="CNP_phosphodiesterase-III"/>
</dbReference>
<evidence type="ECO:0000313" key="7">
    <source>
        <dbReference type="EMBL" id="MBH5399311.1"/>
    </source>
</evidence>
<dbReference type="PANTHER" id="PTHR42988">
    <property type="entry name" value="PHOSPHOHYDROLASE"/>
    <property type="match status" value="1"/>
</dbReference>
<evidence type="ECO:0000256" key="2">
    <source>
        <dbReference type="ARBA" id="ARBA00022801"/>
    </source>
</evidence>
<evidence type="ECO:0000256" key="1">
    <source>
        <dbReference type="ARBA" id="ARBA00022723"/>
    </source>
</evidence>
<feature type="region of interest" description="Disordered" evidence="5">
    <location>
        <begin position="488"/>
        <end position="507"/>
    </location>
</feature>
<organism evidence="7 8">
    <name type="scientific">Bradyrhizobium agreste</name>
    <dbReference type="NCBI Taxonomy" id="2751811"/>
    <lineage>
        <taxon>Bacteria</taxon>
        <taxon>Pseudomonadati</taxon>
        <taxon>Pseudomonadota</taxon>
        <taxon>Alphaproteobacteria</taxon>
        <taxon>Hyphomicrobiales</taxon>
        <taxon>Nitrobacteraceae</taxon>
        <taxon>Bradyrhizobium</taxon>
    </lineage>
</organism>
<feature type="domain" description="Calcineurin-like phosphoesterase" evidence="6">
    <location>
        <begin position="7"/>
        <end position="237"/>
    </location>
</feature>